<feature type="domain" description="ABC transporter" evidence="3">
    <location>
        <begin position="19"/>
        <end position="244"/>
    </location>
</feature>
<dbReference type="AlphaFoldDB" id="A0A511Z0Q4"/>
<gene>
    <name evidence="4" type="ORF">AFE02nite_27710</name>
</gene>
<dbReference type="Proteomes" id="UP000321484">
    <property type="component" value="Unassembled WGS sequence"/>
</dbReference>
<dbReference type="PROSITE" id="PS50893">
    <property type="entry name" value="ABC_TRANSPORTER_2"/>
    <property type="match status" value="1"/>
</dbReference>
<evidence type="ECO:0000256" key="2">
    <source>
        <dbReference type="ARBA" id="ARBA00022840"/>
    </source>
</evidence>
<dbReference type="InterPro" id="IPR003593">
    <property type="entry name" value="AAA+_ATPase"/>
</dbReference>
<dbReference type="PANTHER" id="PTHR43158:SF5">
    <property type="entry name" value="ABC TRANSPORTER, ATP-BINDING PROTEIN"/>
    <property type="match status" value="1"/>
</dbReference>
<sequence length="309" mass="32349">MSATETAAGHGGADGGLGVAVRGLVVRYGSTVALDGLDLTIAPGAITGLLGRNGSGKTTLLSVLAAFRRSTAGVVLVDGEEPWENERVTEQVCLIRESGDVASDASLRDTLRLVAEARPTFDPDLAGALMDTFELDPRARPSKLSRGKKSAFGVVVGLASRAPLTMLDEVHLGMDAPSRYAFYDALLADYAEHPRTIVVSSHLIDEIQRLLEHVVILDEGRVLLADDADALRSRGATVTGPADAVDAFVAGRRAIGRRSLGRTAQVTLYGSLTPDDAAAAYAAGLELGGVDLQDLFVDLTSKDGKEAAR</sequence>
<dbReference type="OrthoDB" id="9804819at2"/>
<keyword evidence="1" id="KW-0547">Nucleotide-binding</keyword>
<comment type="caution">
    <text evidence="4">The sequence shown here is derived from an EMBL/GenBank/DDBJ whole genome shotgun (WGS) entry which is preliminary data.</text>
</comment>
<dbReference type="RefSeq" id="WP_052113635.1">
    <property type="nucleotide sequence ID" value="NZ_BJYK01000009.1"/>
</dbReference>
<accession>A0A511Z0Q4</accession>
<dbReference type="Gene3D" id="3.40.50.300">
    <property type="entry name" value="P-loop containing nucleotide triphosphate hydrolases"/>
    <property type="match status" value="1"/>
</dbReference>
<name>A0A511Z0Q4_9CELL</name>
<evidence type="ECO:0000259" key="3">
    <source>
        <dbReference type="PROSITE" id="PS50893"/>
    </source>
</evidence>
<dbReference type="InterPro" id="IPR027417">
    <property type="entry name" value="P-loop_NTPase"/>
</dbReference>
<keyword evidence="5" id="KW-1185">Reference proteome</keyword>
<evidence type="ECO:0000313" key="4">
    <source>
        <dbReference type="EMBL" id="GEN81037.1"/>
    </source>
</evidence>
<protein>
    <submittedName>
        <fullName evidence="4">ABC transporter</fullName>
    </submittedName>
</protein>
<dbReference type="SMART" id="SM00382">
    <property type="entry name" value="AAA"/>
    <property type="match status" value="1"/>
</dbReference>
<organism evidence="4 5">
    <name type="scientific">Actinotalea fermentans</name>
    <dbReference type="NCBI Taxonomy" id="43671"/>
    <lineage>
        <taxon>Bacteria</taxon>
        <taxon>Bacillati</taxon>
        <taxon>Actinomycetota</taxon>
        <taxon>Actinomycetes</taxon>
        <taxon>Micrococcales</taxon>
        <taxon>Cellulomonadaceae</taxon>
        <taxon>Actinotalea</taxon>
    </lineage>
</organism>
<dbReference type="SUPFAM" id="SSF52540">
    <property type="entry name" value="P-loop containing nucleoside triphosphate hydrolases"/>
    <property type="match status" value="1"/>
</dbReference>
<dbReference type="EMBL" id="BJYK01000009">
    <property type="protein sequence ID" value="GEN81037.1"/>
    <property type="molecule type" value="Genomic_DNA"/>
</dbReference>
<proteinExistence type="predicted"/>
<keyword evidence="2" id="KW-0067">ATP-binding</keyword>
<dbReference type="PANTHER" id="PTHR43158">
    <property type="entry name" value="SKFA PEPTIDE EXPORT ATP-BINDING PROTEIN SKFE"/>
    <property type="match status" value="1"/>
</dbReference>
<dbReference type="CDD" id="cd03230">
    <property type="entry name" value="ABC_DR_subfamily_A"/>
    <property type="match status" value="1"/>
</dbReference>
<reference evidence="4 5" key="1">
    <citation type="submission" date="2019-07" db="EMBL/GenBank/DDBJ databases">
        <title>Whole genome shotgun sequence of Actinotalea fermentans NBRC 105374.</title>
        <authorList>
            <person name="Hosoyama A."/>
            <person name="Uohara A."/>
            <person name="Ohji S."/>
            <person name="Ichikawa N."/>
        </authorList>
    </citation>
    <scope>NUCLEOTIDE SEQUENCE [LARGE SCALE GENOMIC DNA]</scope>
    <source>
        <strain evidence="4 5">NBRC 105374</strain>
    </source>
</reference>
<dbReference type="Pfam" id="PF00005">
    <property type="entry name" value="ABC_tran"/>
    <property type="match status" value="1"/>
</dbReference>
<dbReference type="GO" id="GO:0005524">
    <property type="term" value="F:ATP binding"/>
    <property type="evidence" value="ECO:0007669"/>
    <property type="project" value="UniProtKB-KW"/>
</dbReference>
<dbReference type="InterPro" id="IPR003439">
    <property type="entry name" value="ABC_transporter-like_ATP-bd"/>
</dbReference>
<evidence type="ECO:0000256" key="1">
    <source>
        <dbReference type="ARBA" id="ARBA00022741"/>
    </source>
</evidence>
<evidence type="ECO:0000313" key="5">
    <source>
        <dbReference type="Proteomes" id="UP000321484"/>
    </source>
</evidence>
<dbReference type="GO" id="GO:0016887">
    <property type="term" value="F:ATP hydrolysis activity"/>
    <property type="evidence" value="ECO:0007669"/>
    <property type="project" value="InterPro"/>
</dbReference>